<reference evidence="2 3" key="1">
    <citation type="journal article" date="2019" name="ISME J.">
        <title>Candidatus Macondimonas diazotrophica, a novel gammaproteobacterial genus dominating crude-oil-contaminated coastal sediments.</title>
        <authorList>
            <person name="Karthikeyan S."/>
            <person name="Konstantinidis K."/>
        </authorList>
    </citation>
    <scope>NUCLEOTIDE SEQUENCE [LARGE SCALE GENOMIC DNA]</scope>
    <source>
        <strain evidence="2 3">KTK01</strain>
    </source>
</reference>
<feature type="domain" description="PD-(D/E)XK endonuclease-like" evidence="1">
    <location>
        <begin position="41"/>
        <end position="301"/>
    </location>
</feature>
<comment type="caution">
    <text evidence="2">The sequence shown here is derived from an EMBL/GenBank/DDBJ whole genome shotgun (WGS) entry which is preliminary data.</text>
</comment>
<gene>
    <name evidence="2" type="ORF">E4680_11430</name>
</gene>
<keyword evidence="3" id="KW-1185">Reference proteome</keyword>
<evidence type="ECO:0000259" key="1">
    <source>
        <dbReference type="Pfam" id="PF12705"/>
    </source>
</evidence>
<evidence type="ECO:0000313" key="3">
    <source>
        <dbReference type="Proteomes" id="UP000297890"/>
    </source>
</evidence>
<dbReference type="Pfam" id="PF12705">
    <property type="entry name" value="PDDEXK_1"/>
    <property type="match status" value="1"/>
</dbReference>
<dbReference type="InterPro" id="IPR038726">
    <property type="entry name" value="PDDEXK_AddAB-type"/>
</dbReference>
<sequence>MDFSILDDLLDGSPTEQENKIPVIEIVDDGTQLDPRLLFQSYSSLQLLHACPRKYQLHRLRAQQKEDRSTNVTFAFGHAVGDGVAELLLTKDLDAAIWKAVQSWDVGFEDCNEKQQKSLPHVILALEIFETAMQENTELKNLQVMHWHDKPAIELGFKIRIPGTLGIYSFRGFMDLVMRDEETGRVVVIENKTSSGNWVNHFSYKNSAQALGYSVILDVLEPEDSAYEVLYNIYMTKLKRWETFPFVKNKVQKARWIESIFHDIAQIEYFVQTVGNYGHWPMRGESCTAFGRVCEFMDICHLETANLITAPTEADLEDPVEAQFEFNVEDILK</sequence>
<organism evidence="2 3">
    <name type="scientific">Candidatus Macondimonas diazotrophica</name>
    <dbReference type="NCBI Taxonomy" id="2305248"/>
    <lineage>
        <taxon>Bacteria</taxon>
        <taxon>Pseudomonadati</taxon>
        <taxon>Pseudomonadota</taxon>
        <taxon>Gammaproteobacteria</taxon>
        <taxon>Chromatiales</taxon>
        <taxon>Ectothiorhodospiraceae</taxon>
        <taxon>Candidatus Macondimonas</taxon>
    </lineage>
</organism>
<evidence type="ECO:0000313" key="2">
    <source>
        <dbReference type="EMBL" id="TFZ81674.1"/>
    </source>
</evidence>
<dbReference type="InterPro" id="IPR011604">
    <property type="entry name" value="PDDEXK-like_dom_sf"/>
</dbReference>
<dbReference type="Proteomes" id="UP000297890">
    <property type="component" value="Unassembled WGS sequence"/>
</dbReference>
<name>A0A4Z0F880_9GAMM</name>
<dbReference type="AlphaFoldDB" id="A0A4Z0F880"/>
<accession>A0A4Z0F880</accession>
<dbReference type="Gene3D" id="3.90.320.10">
    <property type="match status" value="1"/>
</dbReference>
<protein>
    <recommendedName>
        <fullName evidence="1">PD-(D/E)XK endonuclease-like domain-containing protein</fullName>
    </recommendedName>
</protein>
<dbReference type="RefSeq" id="WP_135282551.1">
    <property type="nucleotide sequence ID" value="NZ_SRIO01000017.1"/>
</dbReference>
<dbReference type="EMBL" id="SRIO01000017">
    <property type="protein sequence ID" value="TFZ81674.1"/>
    <property type="molecule type" value="Genomic_DNA"/>
</dbReference>
<proteinExistence type="predicted"/>